<dbReference type="Pfam" id="PF17764">
    <property type="entry name" value="PriA_3primeBD"/>
    <property type="match status" value="1"/>
</dbReference>
<feature type="binding site" evidence="12">
    <location>
        <position position="462"/>
    </location>
    <ligand>
        <name>Zn(2+)</name>
        <dbReference type="ChEBI" id="CHEBI:29105"/>
        <label>2</label>
    </ligand>
</feature>
<dbReference type="CDD" id="cd17929">
    <property type="entry name" value="DEXHc_priA"/>
    <property type="match status" value="1"/>
</dbReference>
<keyword evidence="3 12" id="KW-0479">Metal-binding</keyword>
<dbReference type="InterPro" id="IPR041236">
    <property type="entry name" value="PriA_C"/>
</dbReference>
<dbReference type="PROSITE" id="PS51194">
    <property type="entry name" value="HELICASE_CTER"/>
    <property type="match status" value="1"/>
</dbReference>
<comment type="subunit">
    <text evidence="12">Component of the replication restart primosome.</text>
</comment>
<dbReference type="OrthoDB" id="9759544at2"/>
<dbReference type="InterPro" id="IPR042115">
    <property type="entry name" value="PriA_3primeBD_sf"/>
</dbReference>
<dbReference type="SMART" id="SM00490">
    <property type="entry name" value="HELICc"/>
    <property type="match status" value="1"/>
</dbReference>
<keyword evidence="1 12" id="KW-0639">Primosome</keyword>
<name>A0A6M4MED0_9ALTE</name>
<dbReference type="InterPro" id="IPR027417">
    <property type="entry name" value="P-loop_NTPase"/>
</dbReference>
<dbReference type="NCBIfam" id="NF004065">
    <property type="entry name" value="PRK05580.1-1"/>
    <property type="match status" value="1"/>
</dbReference>
<dbReference type="KEGG" id="apel:CA267_012065"/>
<accession>A0A6M4MED0</accession>
<evidence type="ECO:0000256" key="12">
    <source>
        <dbReference type="HAMAP-Rule" id="MF_00983"/>
    </source>
</evidence>
<feature type="binding site" evidence="12">
    <location>
        <position position="435"/>
    </location>
    <ligand>
        <name>Zn(2+)</name>
        <dbReference type="ChEBI" id="CHEBI:29105"/>
        <label>1</label>
    </ligand>
</feature>
<dbReference type="Pfam" id="PF18074">
    <property type="entry name" value="PriA_C"/>
    <property type="match status" value="1"/>
</dbReference>
<dbReference type="EMBL" id="CP052766">
    <property type="protein sequence ID" value="QJR81462.1"/>
    <property type="molecule type" value="Genomic_DNA"/>
</dbReference>
<dbReference type="HAMAP" id="MF_00983">
    <property type="entry name" value="PriA"/>
    <property type="match status" value="1"/>
</dbReference>
<evidence type="ECO:0000259" key="14">
    <source>
        <dbReference type="PROSITE" id="PS51194"/>
    </source>
</evidence>
<comment type="catalytic activity">
    <reaction evidence="12">
        <text>Couples ATP hydrolysis with the unwinding of duplex DNA by translocating in the 3'-5' direction.</text>
        <dbReference type="EC" id="5.6.2.4"/>
    </reaction>
</comment>
<dbReference type="Gene3D" id="3.40.50.300">
    <property type="entry name" value="P-loop containing nucleotide triphosphate hydrolases"/>
    <property type="match status" value="2"/>
</dbReference>
<feature type="binding site" evidence="12">
    <location>
        <position position="459"/>
    </location>
    <ligand>
        <name>Zn(2+)</name>
        <dbReference type="ChEBI" id="CHEBI:29105"/>
        <label>2</label>
    </ligand>
</feature>
<evidence type="ECO:0000256" key="10">
    <source>
        <dbReference type="ARBA" id="ARBA00023235"/>
    </source>
</evidence>
<dbReference type="FunFam" id="3.40.1440.60:FF:000001">
    <property type="entry name" value="Primosomal protein N"/>
    <property type="match status" value="1"/>
</dbReference>
<protein>
    <recommendedName>
        <fullName evidence="12">Replication restart protein PriA</fullName>
    </recommendedName>
    <alternativeName>
        <fullName evidence="12">ATP-dependent DNA helicase PriA</fullName>
        <ecNumber evidence="12">5.6.2.4</ecNumber>
    </alternativeName>
    <alternativeName>
        <fullName evidence="12">DNA 3'-5' helicase PriA</fullName>
    </alternativeName>
</protein>
<dbReference type="GO" id="GO:0043138">
    <property type="term" value="F:3'-5' DNA helicase activity"/>
    <property type="evidence" value="ECO:0007669"/>
    <property type="project" value="UniProtKB-EC"/>
</dbReference>
<dbReference type="PANTHER" id="PTHR30580:SF0">
    <property type="entry name" value="PRIMOSOMAL PROTEIN N"/>
    <property type="match status" value="1"/>
</dbReference>
<keyword evidence="10 12" id="KW-0413">Isomerase</keyword>
<evidence type="ECO:0000256" key="2">
    <source>
        <dbReference type="ARBA" id="ARBA00022705"/>
    </source>
</evidence>
<evidence type="ECO:0000313" key="15">
    <source>
        <dbReference type="EMBL" id="QJR81462.1"/>
    </source>
</evidence>
<evidence type="ECO:0000256" key="3">
    <source>
        <dbReference type="ARBA" id="ARBA00022723"/>
    </source>
</evidence>
<dbReference type="GO" id="GO:0006310">
    <property type="term" value="P:DNA recombination"/>
    <property type="evidence" value="ECO:0007669"/>
    <property type="project" value="InterPro"/>
</dbReference>
<evidence type="ECO:0000256" key="7">
    <source>
        <dbReference type="ARBA" id="ARBA00022833"/>
    </source>
</evidence>
<dbReference type="InterPro" id="IPR011545">
    <property type="entry name" value="DEAD/DEAH_box_helicase_dom"/>
</dbReference>
<dbReference type="InterPro" id="IPR005259">
    <property type="entry name" value="PriA"/>
</dbReference>
<evidence type="ECO:0000256" key="5">
    <source>
        <dbReference type="ARBA" id="ARBA00022801"/>
    </source>
</evidence>
<dbReference type="GO" id="GO:0008270">
    <property type="term" value="F:zinc ion binding"/>
    <property type="evidence" value="ECO:0007669"/>
    <property type="project" value="UniProtKB-UniRule"/>
</dbReference>
<dbReference type="Proteomes" id="UP000219285">
    <property type="component" value="Chromosome"/>
</dbReference>
<feature type="binding site" evidence="12">
    <location>
        <position position="472"/>
    </location>
    <ligand>
        <name>Zn(2+)</name>
        <dbReference type="ChEBI" id="CHEBI:29105"/>
        <label>1</label>
    </ligand>
</feature>
<dbReference type="GO" id="GO:0003677">
    <property type="term" value="F:DNA binding"/>
    <property type="evidence" value="ECO:0007669"/>
    <property type="project" value="UniProtKB-UniRule"/>
</dbReference>
<dbReference type="GO" id="GO:0006269">
    <property type="term" value="P:DNA replication, synthesis of primer"/>
    <property type="evidence" value="ECO:0007669"/>
    <property type="project" value="UniProtKB-KW"/>
</dbReference>
<dbReference type="GO" id="GO:0016787">
    <property type="term" value="F:hydrolase activity"/>
    <property type="evidence" value="ECO:0007669"/>
    <property type="project" value="UniProtKB-KW"/>
</dbReference>
<feature type="binding site" evidence="12">
    <location>
        <position position="432"/>
    </location>
    <ligand>
        <name>Zn(2+)</name>
        <dbReference type="ChEBI" id="CHEBI:29105"/>
        <label>1</label>
    </ligand>
</feature>
<dbReference type="SUPFAM" id="SSF52540">
    <property type="entry name" value="P-loop containing nucleoside triphosphate hydrolases"/>
    <property type="match status" value="2"/>
</dbReference>
<dbReference type="GO" id="GO:0005524">
    <property type="term" value="F:ATP binding"/>
    <property type="evidence" value="ECO:0007669"/>
    <property type="project" value="UniProtKB-UniRule"/>
</dbReference>
<gene>
    <name evidence="12 15" type="primary">priA</name>
    <name evidence="15" type="ORF">CA267_012065</name>
</gene>
<comment type="similarity">
    <text evidence="12">Belongs to the helicase family. PriA subfamily.</text>
</comment>
<evidence type="ECO:0000259" key="13">
    <source>
        <dbReference type="PROSITE" id="PS51192"/>
    </source>
</evidence>
<comment type="cofactor">
    <cofactor evidence="12">
        <name>Zn(2+)</name>
        <dbReference type="ChEBI" id="CHEBI:29105"/>
    </cofactor>
    <text evidence="12">Binds 2 zinc ions per subunit.</text>
</comment>
<dbReference type="InterPro" id="IPR041222">
    <property type="entry name" value="PriA_3primeBD"/>
</dbReference>
<evidence type="ECO:0000256" key="9">
    <source>
        <dbReference type="ARBA" id="ARBA00023125"/>
    </source>
</evidence>
<dbReference type="SMART" id="SM00487">
    <property type="entry name" value="DEXDc"/>
    <property type="match status" value="1"/>
</dbReference>
<dbReference type="InterPro" id="IPR001650">
    <property type="entry name" value="Helicase_C-like"/>
</dbReference>
<keyword evidence="6 12" id="KW-0347">Helicase</keyword>
<dbReference type="EC" id="5.6.2.4" evidence="12"/>
<comment type="function">
    <text evidence="12">Initiates the restart of stalled replication forks, which reloads the replicative helicase on sites other than the origin of replication. Recognizes and binds to abandoned replication forks and remodels them to uncover a helicase loading site. Promotes assembly of the primosome at these replication forks.</text>
</comment>
<dbReference type="GO" id="GO:0006302">
    <property type="term" value="P:double-strand break repair"/>
    <property type="evidence" value="ECO:0007669"/>
    <property type="project" value="InterPro"/>
</dbReference>
<keyword evidence="5 12" id="KW-0378">Hydrolase</keyword>
<keyword evidence="16" id="KW-1185">Reference proteome</keyword>
<proteinExistence type="inferred from homology"/>
<dbReference type="Gene3D" id="3.40.1440.60">
    <property type="entry name" value="PriA, 3(prime) DNA-binding domain"/>
    <property type="match status" value="1"/>
</dbReference>
<dbReference type="PANTHER" id="PTHR30580">
    <property type="entry name" value="PRIMOSOMAL PROTEIN N"/>
    <property type="match status" value="1"/>
</dbReference>
<dbReference type="Pfam" id="PF18319">
    <property type="entry name" value="Zn_ribbon_PriA"/>
    <property type="match status" value="1"/>
</dbReference>
<dbReference type="FunFam" id="3.40.50.300:FF:000489">
    <property type="entry name" value="Primosome assembly protein PriA"/>
    <property type="match status" value="1"/>
</dbReference>
<dbReference type="PROSITE" id="PS51192">
    <property type="entry name" value="HELICASE_ATP_BIND_1"/>
    <property type="match status" value="1"/>
</dbReference>
<evidence type="ECO:0000256" key="11">
    <source>
        <dbReference type="ARBA" id="ARBA00048988"/>
    </source>
</evidence>
<dbReference type="Pfam" id="PF00270">
    <property type="entry name" value="DEAD"/>
    <property type="match status" value="1"/>
</dbReference>
<dbReference type="NCBIfam" id="TIGR00595">
    <property type="entry name" value="priA"/>
    <property type="match status" value="1"/>
</dbReference>
<dbReference type="InterPro" id="IPR014001">
    <property type="entry name" value="Helicase_ATP-bd"/>
</dbReference>
<keyword evidence="4 12" id="KW-0547">Nucleotide-binding</keyword>
<feature type="domain" description="Helicase ATP-binding" evidence="13">
    <location>
        <begin position="207"/>
        <end position="373"/>
    </location>
</feature>
<dbReference type="Pfam" id="PF00271">
    <property type="entry name" value="Helicase_C"/>
    <property type="match status" value="1"/>
</dbReference>
<dbReference type="GO" id="GO:1990077">
    <property type="term" value="C:primosome complex"/>
    <property type="evidence" value="ECO:0007669"/>
    <property type="project" value="UniProtKB-UniRule"/>
</dbReference>
<sequence length="724" mass="81226">MAFIEVAVPVPLRQTFTYFSDRTLVPGLRVLVPFGNRELIGVVIKDAPRPASPEKIKPIKKIYDEQPVLDGLLLSLCHWLSQYYHHPVGEVAHTMLPVLLRKGESAQPQPMQFYKVANSVDVETLHTLKRAKKQYALIMALQESPLELSLLREQYSASIINAVKEKGLIETFEKPASIEDKSWLGKLKIAERPVPDPEQAIAVTAINQQTGKFAPFLLEGVTGSGKTEVYLQAIEPVLQAGKQVLILVPEIGLTPQTVDRFRQRFGIEVGVLHSQLNDSARLRVWQQARDGELGIIIGTRSAIFTPLKYPGMLIVDEEHDESFKQQDGLRYHARDLAVMRAQESQMPLVMGTATPSLETLQNALGKRYGHLQLTRRAGGAQVTRQHILDIKDQPVRFGIAEGMLKIIRQHLEQGNQVLVFINRRGFAPAILCHHCGEVEQCHRCERPFTVHRGHRRLQCHHCGATRPIPSSCSHCHSPDLVTEGVGTEQLEQGLTQLFPNASQVRIDSDSVRGKDKLQQILQDINQQKYQLLIGTQILSKGHHFPHVTLVVVLDCDGALFSADFRAAEKLAQLITQLAGRAGRATKPGEMWLQSHNPAHPLLQDLVQNGYHHFARHALLERKMALLPPFQSQILLRAEAVQAEQAFTFLQQARQYLEDAQLQVMGPMPSLMEKRQGRYRFILVAQAAHRKPLHNVVRLALPAIAAQPLASRVRWALDVDPTDFT</sequence>
<evidence type="ECO:0000256" key="4">
    <source>
        <dbReference type="ARBA" id="ARBA00022741"/>
    </source>
</evidence>
<feature type="domain" description="Helicase C-terminal" evidence="14">
    <location>
        <begin position="467"/>
        <end position="624"/>
    </location>
</feature>
<dbReference type="InterPro" id="IPR040498">
    <property type="entry name" value="PriA_CRR"/>
</dbReference>
<evidence type="ECO:0000313" key="16">
    <source>
        <dbReference type="Proteomes" id="UP000219285"/>
    </source>
</evidence>
<reference evidence="16" key="1">
    <citation type="submission" date="2014-12" db="EMBL/GenBank/DDBJ databases">
        <title>Complete genome sequence of a multi-drug resistant Klebsiella pneumoniae.</title>
        <authorList>
            <person name="Hua X."/>
            <person name="Chen Q."/>
            <person name="Li X."/>
            <person name="Feng Y."/>
            <person name="Ruan Z."/>
            <person name="Yu Y."/>
        </authorList>
    </citation>
    <scope>NUCLEOTIDE SEQUENCE [LARGE SCALE GENOMIC DNA]</scope>
    <source>
        <strain evidence="16">5.12</strain>
    </source>
</reference>
<comment type="catalytic activity">
    <reaction evidence="11 12">
        <text>ATP + H2O = ADP + phosphate + H(+)</text>
        <dbReference type="Rhea" id="RHEA:13065"/>
        <dbReference type="ChEBI" id="CHEBI:15377"/>
        <dbReference type="ChEBI" id="CHEBI:15378"/>
        <dbReference type="ChEBI" id="CHEBI:30616"/>
        <dbReference type="ChEBI" id="CHEBI:43474"/>
        <dbReference type="ChEBI" id="CHEBI:456216"/>
        <dbReference type="EC" id="5.6.2.4"/>
    </reaction>
</comment>
<feature type="binding site" evidence="12">
    <location>
        <position position="475"/>
    </location>
    <ligand>
        <name>Zn(2+)</name>
        <dbReference type="ChEBI" id="CHEBI:29105"/>
        <label>1</label>
    </ligand>
</feature>
<feature type="binding site" evidence="12">
    <location>
        <position position="441"/>
    </location>
    <ligand>
        <name>Zn(2+)</name>
        <dbReference type="ChEBI" id="CHEBI:29105"/>
        <label>2</label>
    </ligand>
</feature>
<keyword evidence="2 12" id="KW-0235">DNA replication</keyword>
<evidence type="ECO:0000256" key="1">
    <source>
        <dbReference type="ARBA" id="ARBA00022515"/>
    </source>
</evidence>
<organism evidence="15 16">
    <name type="scientific">Alteromonas pelagimontana</name>
    <dbReference type="NCBI Taxonomy" id="1858656"/>
    <lineage>
        <taxon>Bacteria</taxon>
        <taxon>Pseudomonadati</taxon>
        <taxon>Pseudomonadota</taxon>
        <taxon>Gammaproteobacteria</taxon>
        <taxon>Alteromonadales</taxon>
        <taxon>Alteromonadaceae</taxon>
        <taxon>Alteromonas/Salinimonas group</taxon>
        <taxon>Alteromonas</taxon>
    </lineage>
</organism>
<feature type="binding site" evidence="12">
    <location>
        <position position="444"/>
    </location>
    <ligand>
        <name>Zn(2+)</name>
        <dbReference type="ChEBI" id="CHEBI:29105"/>
        <label>2</label>
    </ligand>
</feature>
<dbReference type="RefSeq" id="WP_075607207.1">
    <property type="nucleotide sequence ID" value="NZ_CP052766.1"/>
</dbReference>
<dbReference type="GO" id="GO:0006270">
    <property type="term" value="P:DNA replication initiation"/>
    <property type="evidence" value="ECO:0007669"/>
    <property type="project" value="TreeGrafter"/>
</dbReference>
<keyword evidence="8 12" id="KW-0067">ATP-binding</keyword>
<evidence type="ECO:0000256" key="6">
    <source>
        <dbReference type="ARBA" id="ARBA00022806"/>
    </source>
</evidence>
<keyword evidence="7 12" id="KW-0862">Zinc</keyword>
<reference evidence="15 16" key="2">
    <citation type="submission" date="2020-04" db="EMBL/GenBank/DDBJ databases">
        <title>Complete genome sequence of Alteromonas pelagimontana 5.12T.</title>
        <authorList>
            <person name="Sinha R.K."/>
            <person name="Krishnan K.P."/>
            <person name="Kurian J.P."/>
        </authorList>
    </citation>
    <scope>NUCLEOTIDE SEQUENCE [LARGE SCALE GENOMIC DNA]</scope>
    <source>
        <strain evidence="15 16">5.12</strain>
    </source>
</reference>
<dbReference type="CDD" id="cd18804">
    <property type="entry name" value="SF2_C_priA"/>
    <property type="match status" value="1"/>
</dbReference>
<evidence type="ECO:0000256" key="8">
    <source>
        <dbReference type="ARBA" id="ARBA00022840"/>
    </source>
</evidence>
<dbReference type="AlphaFoldDB" id="A0A6M4MED0"/>
<keyword evidence="9 12" id="KW-0238">DNA-binding</keyword>
<dbReference type="NCBIfam" id="NF004067">
    <property type="entry name" value="PRK05580.1-4"/>
    <property type="match status" value="1"/>
</dbReference>